<proteinExistence type="predicted"/>
<dbReference type="InterPro" id="IPR001810">
    <property type="entry name" value="F-box_dom"/>
</dbReference>
<comment type="caution">
    <text evidence="2">The sequence shown here is derived from an EMBL/GenBank/DDBJ whole genome shotgun (WGS) entry which is preliminary data.</text>
</comment>
<reference evidence="2" key="1">
    <citation type="submission" date="2021-06" db="EMBL/GenBank/DDBJ databases">
        <authorList>
            <person name="Hodson N. C."/>
            <person name="Mongue J. A."/>
            <person name="Jaron S. K."/>
        </authorList>
    </citation>
    <scope>NUCLEOTIDE SEQUENCE</scope>
</reference>
<evidence type="ECO:0000313" key="2">
    <source>
        <dbReference type="EMBL" id="CAG7818021.1"/>
    </source>
</evidence>
<feature type="domain" description="F-box" evidence="1">
    <location>
        <begin position="28"/>
        <end position="54"/>
    </location>
</feature>
<sequence>MEGQDQEVDNPHYNDSADVAMSIHLISSKILSRLSFRDLLRCSVVSQSWNSSSRQYLRERRVCVGSIRRPVTCKELAKFSDVVSASKNVPFNGLSIEMTRSWHTCVDCNPLEIYHTLASRIPLKNLRIIWPKIINCPTEQLINYIQCNSFSFILTSPLMYQPRLHGVTGRQSQGPLTQVQLVSDRTGKSSYLYSDVLSSTSNHRQIDIEKLIPPESLRFLMAESSMSF</sequence>
<accession>A0A8J2P7V8</accession>
<protein>
    <recommendedName>
        <fullName evidence="1">F-box domain-containing protein</fullName>
    </recommendedName>
</protein>
<dbReference type="AlphaFoldDB" id="A0A8J2P7V8"/>
<evidence type="ECO:0000313" key="3">
    <source>
        <dbReference type="Proteomes" id="UP000708208"/>
    </source>
</evidence>
<evidence type="ECO:0000259" key="1">
    <source>
        <dbReference type="Pfam" id="PF00646"/>
    </source>
</evidence>
<organism evidence="2 3">
    <name type="scientific">Allacma fusca</name>
    <dbReference type="NCBI Taxonomy" id="39272"/>
    <lineage>
        <taxon>Eukaryota</taxon>
        <taxon>Metazoa</taxon>
        <taxon>Ecdysozoa</taxon>
        <taxon>Arthropoda</taxon>
        <taxon>Hexapoda</taxon>
        <taxon>Collembola</taxon>
        <taxon>Symphypleona</taxon>
        <taxon>Sminthuridae</taxon>
        <taxon>Allacma</taxon>
    </lineage>
</organism>
<gene>
    <name evidence="2" type="ORF">AFUS01_LOCUS28555</name>
</gene>
<name>A0A8J2P7V8_9HEXA</name>
<dbReference type="Pfam" id="PF00646">
    <property type="entry name" value="F-box"/>
    <property type="match status" value="1"/>
</dbReference>
<dbReference type="EMBL" id="CAJVCH010409589">
    <property type="protein sequence ID" value="CAG7818021.1"/>
    <property type="molecule type" value="Genomic_DNA"/>
</dbReference>
<keyword evidence="3" id="KW-1185">Reference proteome</keyword>
<dbReference type="Proteomes" id="UP000708208">
    <property type="component" value="Unassembled WGS sequence"/>
</dbReference>